<feature type="domain" description="Methyltransferase type 11" evidence="1">
    <location>
        <begin position="78"/>
        <end position="135"/>
    </location>
</feature>
<reference evidence="2" key="1">
    <citation type="submission" date="2017-08" db="EMBL/GenBank/DDBJ databases">
        <authorList>
            <person name="Imhoff J.F."/>
            <person name="Rahn T."/>
            <person name="Kuenzel S."/>
            <person name="Neulinger S.C."/>
        </authorList>
    </citation>
    <scope>NUCLEOTIDE SEQUENCE</scope>
    <source>
        <strain evidence="2">DSM 11080</strain>
    </source>
</reference>
<name>A0AAJ0XAS8_9GAMM</name>
<comment type="caution">
    <text evidence="2">The sequence shown here is derived from an EMBL/GenBank/DDBJ whole genome shotgun (WGS) entry which is preliminary data.</text>
</comment>
<evidence type="ECO:0000313" key="2">
    <source>
        <dbReference type="EMBL" id="MBK1705663.1"/>
    </source>
</evidence>
<dbReference type="Proteomes" id="UP001296776">
    <property type="component" value="Unassembled WGS sequence"/>
</dbReference>
<dbReference type="InterPro" id="IPR029063">
    <property type="entry name" value="SAM-dependent_MTases_sf"/>
</dbReference>
<dbReference type="GO" id="GO:0008757">
    <property type="term" value="F:S-adenosylmethionine-dependent methyltransferase activity"/>
    <property type="evidence" value="ECO:0007669"/>
    <property type="project" value="InterPro"/>
</dbReference>
<proteinExistence type="predicted"/>
<dbReference type="InterPro" id="IPR013216">
    <property type="entry name" value="Methyltransf_11"/>
</dbReference>
<keyword evidence="3" id="KW-1185">Reference proteome</keyword>
<protein>
    <recommendedName>
        <fullName evidence="1">Methyltransferase type 11 domain-containing protein</fullName>
    </recommendedName>
</protein>
<dbReference type="SUPFAM" id="SSF53335">
    <property type="entry name" value="S-adenosyl-L-methionine-dependent methyltransferases"/>
    <property type="match status" value="1"/>
</dbReference>
<gene>
    <name evidence="2" type="ORF">CKO40_14135</name>
</gene>
<dbReference type="EMBL" id="NRSJ01000026">
    <property type="protein sequence ID" value="MBK1705663.1"/>
    <property type="molecule type" value="Genomic_DNA"/>
</dbReference>
<evidence type="ECO:0000259" key="1">
    <source>
        <dbReference type="Pfam" id="PF08241"/>
    </source>
</evidence>
<evidence type="ECO:0000313" key="3">
    <source>
        <dbReference type="Proteomes" id="UP001296776"/>
    </source>
</evidence>
<organism evidence="2 3">
    <name type="scientific">Halochromatium glycolicum</name>
    <dbReference type="NCBI Taxonomy" id="85075"/>
    <lineage>
        <taxon>Bacteria</taxon>
        <taxon>Pseudomonadati</taxon>
        <taxon>Pseudomonadota</taxon>
        <taxon>Gammaproteobacteria</taxon>
        <taxon>Chromatiales</taxon>
        <taxon>Chromatiaceae</taxon>
        <taxon>Halochromatium</taxon>
    </lineage>
</organism>
<dbReference type="Gene3D" id="3.40.50.150">
    <property type="entry name" value="Vaccinia Virus protein VP39"/>
    <property type="match status" value="1"/>
</dbReference>
<sequence length="255" mass="28579">MFSTYREIFKKRANSYHSAMTRFPDARRQEFQQAISYLNLSEGSLLCDVPAGGGYLGRFLPTDAGCLFVETSGLFASHCPRDAKHWALQAKLEILPLADNSVTHLLCLAALHHIIEKVRTLSEFRRILTSGGIAVLADVEAGTGTASFLNEFVHRFNSMGHEGLFLDETFLANIDSCGLELIQVHRPTLKWCFPGRDEMTDFCKHLFGLDLAARADVEAGIEEYLGYNEEDSGIKMNWELNYVVVQKPPIQTKTD</sequence>
<dbReference type="RefSeq" id="WP_200346883.1">
    <property type="nucleotide sequence ID" value="NZ_NRSJ01000026.1"/>
</dbReference>
<dbReference type="Pfam" id="PF08241">
    <property type="entry name" value="Methyltransf_11"/>
    <property type="match status" value="1"/>
</dbReference>
<dbReference type="AlphaFoldDB" id="A0AAJ0XAS8"/>
<accession>A0AAJ0XAS8</accession>
<reference evidence="2" key="2">
    <citation type="journal article" date="2020" name="Microorganisms">
        <title>Osmotic Adaptation and Compatible Solute Biosynthesis of Phototrophic Bacteria as Revealed from Genome Analyses.</title>
        <authorList>
            <person name="Imhoff J.F."/>
            <person name="Rahn T."/>
            <person name="Kunzel S."/>
            <person name="Keller A."/>
            <person name="Neulinger S.C."/>
        </authorList>
    </citation>
    <scope>NUCLEOTIDE SEQUENCE</scope>
    <source>
        <strain evidence="2">DSM 11080</strain>
    </source>
</reference>